<sequence>MAGISSDDGEEGSARKTLQEELPWRRACSFSMGQTAQALSPQGRRSSKVNNNNNHNHKNNNNNNNNKNSFYSLVRCKAGQAKPECRTKPVLKSPARKNEEAENRVSLEDWFRSTLGGQTLARVLQYDEYDEDAFPSARKADNIRTDSFELDAMQSQSPLESTSPAAARPSMTDTEVQCSPEEMLEPMARSAFFQQSCLQKIRSAPLWHDTTYSVASHFSYFEDADVVTAWVAELEESELHALADRFLGSEIAGVAVRLHSCRPARRVADRHVVEAASLSHAVPAFRTALLASAKSLLVGGLNKPPLHGRSLLRSAHECPGHWAKLAYTALDFVCRLISARALPTAFIAELLVVFADMTLTGEGCKMSVLGLLSLLRAVRPSCLVRHCRRAGRSATAPSCMQAFLDPPIPRKTSASAWVSVRTRSIGTSLRPHDDSQPYCCISTGGAPGQKVRIDIMPAIAEHLLPDYWRWAAGGEHSAEELKLLARRSEAACSPADAEAIAYAAEEGNGEGNRPQLMRSATVEATLGRSILDDDSEG</sequence>
<dbReference type="EMBL" id="CAJNNW010035583">
    <property type="protein sequence ID" value="CAE8728638.1"/>
    <property type="molecule type" value="Genomic_DNA"/>
</dbReference>
<feature type="compositionally biased region" description="Basic and acidic residues" evidence="1">
    <location>
        <begin position="12"/>
        <end position="24"/>
    </location>
</feature>
<feature type="compositionally biased region" description="Low complexity" evidence="1">
    <location>
        <begin position="50"/>
        <end position="68"/>
    </location>
</feature>
<accession>A0A813LM90</accession>
<reference evidence="2" key="1">
    <citation type="submission" date="2021-02" db="EMBL/GenBank/DDBJ databases">
        <authorList>
            <person name="Dougan E. K."/>
            <person name="Rhodes N."/>
            <person name="Thang M."/>
            <person name="Chan C."/>
        </authorList>
    </citation>
    <scope>NUCLEOTIDE SEQUENCE</scope>
</reference>
<organism evidence="2 3">
    <name type="scientific">Polarella glacialis</name>
    <name type="common">Dinoflagellate</name>
    <dbReference type="NCBI Taxonomy" id="89957"/>
    <lineage>
        <taxon>Eukaryota</taxon>
        <taxon>Sar</taxon>
        <taxon>Alveolata</taxon>
        <taxon>Dinophyceae</taxon>
        <taxon>Suessiales</taxon>
        <taxon>Suessiaceae</taxon>
        <taxon>Polarella</taxon>
    </lineage>
</organism>
<comment type="caution">
    <text evidence="2">The sequence shown here is derived from an EMBL/GenBank/DDBJ whole genome shotgun (WGS) entry which is preliminary data.</text>
</comment>
<name>A0A813LM90_POLGL</name>
<protein>
    <submittedName>
        <fullName evidence="2">Uncharacterized protein</fullName>
    </submittedName>
</protein>
<gene>
    <name evidence="2" type="ORF">PGLA2088_LOCUS45190</name>
</gene>
<evidence type="ECO:0000313" key="2">
    <source>
        <dbReference type="EMBL" id="CAE8728638.1"/>
    </source>
</evidence>
<evidence type="ECO:0000313" key="3">
    <source>
        <dbReference type="Proteomes" id="UP000626109"/>
    </source>
</evidence>
<feature type="compositionally biased region" description="Polar residues" evidence="1">
    <location>
        <begin position="153"/>
        <end position="164"/>
    </location>
</feature>
<proteinExistence type="predicted"/>
<dbReference type="Proteomes" id="UP000626109">
    <property type="component" value="Unassembled WGS sequence"/>
</dbReference>
<dbReference type="AlphaFoldDB" id="A0A813LM90"/>
<feature type="compositionally biased region" description="Polar residues" evidence="1">
    <location>
        <begin position="31"/>
        <end position="44"/>
    </location>
</feature>
<feature type="region of interest" description="Disordered" evidence="1">
    <location>
        <begin position="82"/>
        <end position="101"/>
    </location>
</feature>
<feature type="region of interest" description="Disordered" evidence="1">
    <location>
        <begin position="152"/>
        <end position="171"/>
    </location>
</feature>
<feature type="region of interest" description="Disordered" evidence="1">
    <location>
        <begin position="1"/>
        <end position="69"/>
    </location>
</feature>
<evidence type="ECO:0000256" key="1">
    <source>
        <dbReference type="SAM" id="MobiDB-lite"/>
    </source>
</evidence>